<evidence type="ECO:0000313" key="1">
    <source>
        <dbReference type="EMBL" id="KAG0724834.1"/>
    </source>
</evidence>
<protein>
    <submittedName>
        <fullName evidence="1">Retrovirus-related Pol polyprotein from transposon RE1</fullName>
    </submittedName>
</protein>
<keyword evidence="2" id="KW-1185">Reference proteome</keyword>
<dbReference type="OrthoDB" id="430476at2759"/>
<sequence length="706" mass="77811">MVSKILADDPGCDLDVSLAWAVAARNALSTFLGYSPNQLVFGQNPGIPGAFYDNLPALDGEDTPAVSNEEDVSQSNTSALRVPSVRGDVKLGFGDSDMDSDDDDHPGEIVDVVGEGSQVAVDGHNGDVRQMDTGASASGLLANPVVRVKAGQRIKGVEKASGECISGRIVSRAGKATGRYSNCYNIKSDKDGNINWMDLDRDFTSWETVDEVTEMFVLFNTDEVVCAKEKEIENWRTKEVCEEVENVGQQAISVGSFDSECFKYVGLNVVTTEDGGITIDQFRYGASLNPVALSKRRALEKTSDLSEREKTEYRGLVGQLNWMATHTRPDIAFDVCELSVSIPKATVSDILRLNKVIERVKTDNVGLFIPRIRPLDECYSDASFANLQGYGSQGGFIIFLCDTNNVRGPIYWQSRKVRRVVNSTLAAETLALLDGASTAVYVASILQEISGCGRIPTRCFVDNRSVVEALYTYKLVDNKRLRIDISVLRGMLDQGELKEVTWVETSKQLADCLTKKIKHDTTALVWEWLPVEIHLINTEASMVSDITINLGLHSSSHSNLEHARLTDGLFELGYGADVFPLQILLDHVPEVLNWVEVRAVTWPILYEGYHAVIKPLSGRFGSVSRSTVLLKHTGTCELERIWQMFTKQLQIIGLKDQSIIGGIRRGARRLTNPMTPLPGVTTCESPCRLLSHTKQLSTRNINLPQP</sequence>
<dbReference type="EMBL" id="JACEEZ010006350">
    <property type="protein sequence ID" value="KAG0724834.1"/>
    <property type="molecule type" value="Genomic_DNA"/>
</dbReference>
<dbReference type="PANTHER" id="PTHR11439:SF483">
    <property type="entry name" value="PEPTIDE SYNTHASE GLIP-LIKE, PUTATIVE (AFU_ORTHOLOGUE AFUA_3G12920)-RELATED"/>
    <property type="match status" value="1"/>
</dbReference>
<comment type="caution">
    <text evidence="1">The sequence shown here is derived from an EMBL/GenBank/DDBJ whole genome shotgun (WGS) entry which is preliminary data.</text>
</comment>
<name>A0A8J5CXM1_CHIOP</name>
<dbReference type="AlphaFoldDB" id="A0A8J5CXM1"/>
<evidence type="ECO:0000313" key="2">
    <source>
        <dbReference type="Proteomes" id="UP000770661"/>
    </source>
</evidence>
<accession>A0A8J5CXM1</accession>
<organism evidence="1 2">
    <name type="scientific">Chionoecetes opilio</name>
    <name type="common">Atlantic snow crab</name>
    <name type="synonym">Cancer opilio</name>
    <dbReference type="NCBI Taxonomy" id="41210"/>
    <lineage>
        <taxon>Eukaryota</taxon>
        <taxon>Metazoa</taxon>
        <taxon>Ecdysozoa</taxon>
        <taxon>Arthropoda</taxon>
        <taxon>Crustacea</taxon>
        <taxon>Multicrustacea</taxon>
        <taxon>Malacostraca</taxon>
        <taxon>Eumalacostraca</taxon>
        <taxon>Eucarida</taxon>
        <taxon>Decapoda</taxon>
        <taxon>Pleocyemata</taxon>
        <taxon>Brachyura</taxon>
        <taxon>Eubrachyura</taxon>
        <taxon>Majoidea</taxon>
        <taxon>Majidae</taxon>
        <taxon>Chionoecetes</taxon>
    </lineage>
</organism>
<dbReference type="PANTHER" id="PTHR11439">
    <property type="entry name" value="GAG-POL-RELATED RETROTRANSPOSON"/>
    <property type="match status" value="1"/>
</dbReference>
<gene>
    <name evidence="1" type="primary">RE1_4</name>
    <name evidence="1" type="ORF">GWK47_039776</name>
</gene>
<dbReference type="CDD" id="cd09272">
    <property type="entry name" value="RNase_HI_RT_Ty1"/>
    <property type="match status" value="1"/>
</dbReference>
<dbReference type="Proteomes" id="UP000770661">
    <property type="component" value="Unassembled WGS sequence"/>
</dbReference>
<reference evidence="1" key="1">
    <citation type="submission" date="2020-07" db="EMBL/GenBank/DDBJ databases">
        <title>The High-quality genome of the commercially important snow crab, Chionoecetes opilio.</title>
        <authorList>
            <person name="Jeong J.-H."/>
            <person name="Ryu S."/>
        </authorList>
    </citation>
    <scope>NUCLEOTIDE SEQUENCE</scope>
    <source>
        <strain evidence="1">MADBK_172401_WGS</strain>
        <tissue evidence="1">Digestive gland</tissue>
    </source>
</reference>
<proteinExistence type="predicted"/>